<protein>
    <recommendedName>
        <fullName evidence="4">SAP domain-containing protein</fullName>
    </recommendedName>
</protein>
<accession>A0A9W8KZ99</accession>
<evidence type="ECO:0000256" key="1">
    <source>
        <dbReference type="SAM" id="MobiDB-lite"/>
    </source>
</evidence>
<evidence type="ECO:0008006" key="4">
    <source>
        <dbReference type="Google" id="ProtNLM"/>
    </source>
</evidence>
<sequence>MFQLYLPHSIYRLSSKTTTATATVAGAGRKLSSTVPIVARSPVTMYTTDTQSNPDKPKKKEKPMIINPLSPAIQSMYDRIQDKPTDIDVSKELEKFRFTTANILASLPEHYAKSKSSADPSGSARLAVMNREETLRELENIRNKYVLNIKENFTLEQLKKYLRMHDKRASGNKIELVNRIINSIWGITTKAVEGRLAEVEERKEEDGISLELGRDSLEQLLALDPRLVFGMEKENDVKITVNKENSRIKVVGTMHNVRITLSSLRELLTANLTAEIRPELYGTPRLVSQGHMTRISKKIYNFGVGKRNCNITYYNGELFVNGSDPINVLNAQHGLVQAIIEPRNSTLFVVDPNKTTSTFCTVMPATDMFSQQPTSVLDRKLFSPCESKAPEPVIALADHSLYQRGPEGRIKLYKGMLIDSALKSWIVEQLRDRSLERATVSAKFGNVLFDMFSEDSNMLKNYHQTSELMDMLNKSSPLFGFSSHISPLYWPLQSESRSASTSARQLVLKFAEVKSVPETTDGAKKIKYPLPVYGNHSLTAKIDVEGSKVRFSSMDIEYDDCNKVANIAMLQSQHDLQIHVRNPQPVKAPQNIIDALKDVSHKLGISGEVAKGIIPRRHHIIDSELGQFGLQSADLVSTTRVPQRTGYSLLEHQIWNMIDDRRYSEMELVPSVQAVDHASQPPNVVGTLLKSQEEWEKFLLNLFEMAYKRPNQASSSAFGWFK</sequence>
<organism evidence="2 3">
    <name type="scientific">Coemansia spiralis</name>
    <dbReference type="NCBI Taxonomy" id="417178"/>
    <lineage>
        <taxon>Eukaryota</taxon>
        <taxon>Fungi</taxon>
        <taxon>Fungi incertae sedis</taxon>
        <taxon>Zoopagomycota</taxon>
        <taxon>Kickxellomycotina</taxon>
        <taxon>Kickxellomycetes</taxon>
        <taxon>Kickxellales</taxon>
        <taxon>Kickxellaceae</taxon>
        <taxon>Coemansia</taxon>
    </lineage>
</organism>
<dbReference type="AlphaFoldDB" id="A0A9W8KZ99"/>
<feature type="region of interest" description="Disordered" evidence="1">
    <location>
        <begin position="44"/>
        <end position="63"/>
    </location>
</feature>
<evidence type="ECO:0000313" key="2">
    <source>
        <dbReference type="EMBL" id="KAJ2679263.1"/>
    </source>
</evidence>
<proteinExistence type="predicted"/>
<name>A0A9W8KZ99_9FUNG</name>
<dbReference type="Proteomes" id="UP001151518">
    <property type="component" value="Unassembled WGS sequence"/>
</dbReference>
<reference evidence="2" key="1">
    <citation type="submission" date="2022-07" db="EMBL/GenBank/DDBJ databases">
        <title>Phylogenomic reconstructions and comparative analyses of Kickxellomycotina fungi.</title>
        <authorList>
            <person name="Reynolds N.K."/>
            <person name="Stajich J.E."/>
            <person name="Barry K."/>
            <person name="Grigoriev I.V."/>
            <person name="Crous P."/>
            <person name="Smith M.E."/>
        </authorList>
    </citation>
    <scope>NUCLEOTIDE SEQUENCE</scope>
    <source>
        <strain evidence="2">NRRL 3115</strain>
    </source>
</reference>
<feature type="compositionally biased region" description="Polar residues" evidence="1">
    <location>
        <begin position="44"/>
        <end position="54"/>
    </location>
</feature>
<evidence type="ECO:0000313" key="3">
    <source>
        <dbReference type="Proteomes" id="UP001151518"/>
    </source>
</evidence>
<dbReference type="OrthoDB" id="5520870at2759"/>
<gene>
    <name evidence="2" type="ORF">GGI25_001619</name>
</gene>
<dbReference type="EMBL" id="JANBTW010000013">
    <property type="protein sequence ID" value="KAJ2679263.1"/>
    <property type="molecule type" value="Genomic_DNA"/>
</dbReference>
<comment type="caution">
    <text evidence="2">The sequence shown here is derived from an EMBL/GenBank/DDBJ whole genome shotgun (WGS) entry which is preliminary data.</text>
</comment>